<dbReference type="InterPro" id="IPR008918">
    <property type="entry name" value="HhH2"/>
</dbReference>
<evidence type="ECO:0000259" key="17">
    <source>
        <dbReference type="SMART" id="SM00482"/>
    </source>
</evidence>
<evidence type="ECO:0000256" key="14">
    <source>
        <dbReference type="NCBIfam" id="TIGR00593"/>
    </source>
</evidence>
<dbReference type="NCBIfam" id="NF004397">
    <property type="entry name" value="PRK05755.1"/>
    <property type="match status" value="1"/>
</dbReference>
<protein>
    <recommendedName>
        <fullName evidence="14 15">DNA polymerase I</fullName>
        <ecNumber evidence="14 15">2.7.7.7</ecNumber>
    </recommendedName>
</protein>
<dbReference type="PROSITE" id="PS00447">
    <property type="entry name" value="DNA_POLYMERASE_A"/>
    <property type="match status" value="1"/>
</dbReference>
<dbReference type="FunFam" id="1.10.150.20:FF:000003">
    <property type="entry name" value="DNA polymerase I"/>
    <property type="match status" value="1"/>
</dbReference>
<dbReference type="AlphaFoldDB" id="A0A7S8MZW4"/>
<dbReference type="InterPro" id="IPR043502">
    <property type="entry name" value="DNA/RNA_pol_sf"/>
</dbReference>
<dbReference type="FunFam" id="3.40.50.1010:FF:000001">
    <property type="entry name" value="DNA polymerase I"/>
    <property type="match status" value="1"/>
</dbReference>
<dbReference type="Gene3D" id="1.10.150.20">
    <property type="entry name" value="5' to 3' exonuclease, C-terminal subdomain"/>
    <property type="match status" value="2"/>
</dbReference>
<dbReference type="Pfam" id="PF02739">
    <property type="entry name" value="5_3_exonuc_N"/>
    <property type="match status" value="1"/>
</dbReference>
<feature type="domain" description="DNA-directed DNA polymerase family A palm" evidence="17">
    <location>
        <begin position="638"/>
        <end position="845"/>
    </location>
</feature>
<dbReference type="InterPro" id="IPR001098">
    <property type="entry name" value="DNA-dir_DNA_pol_A_palm_dom"/>
</dbReference>
<comment type="similarity">
    <text evidence="1 15">Belongs to the DNA polymerase type-A family.</text>
</comment>
<evidence type="ECO:0000256" key="13">
    <source>
        <dbReference type="ARBA" id="ARBA00053603"/>
    </source>
</evidence>
<dbReference type="SMART" id="SM00279">
    <property type="entry name" value="HhH2"/>
    <property type="match status" value="1"/>
</dbReference>
<dbReference type="FunFam" id="1.10.150.20:FF:000002">
    <property type="entry name" value="DNA polymerase I"/>
    <property type="match status" value="1"/>
</dbReference>
<evidence type="ECO:0000256" key="6">
    <source>
        <dbReference type="ARBA" id="ARBA00022763"/>
    </source>
</evidence>
<dbReference type="InterPro" id="IPR012337">
    <property type="entry name" value="RNaseH-like_sf"/>
</dbReference>
<dbReference type="Gene3D" id="3.30.420.10">
    <property type="entry name" value="Ribonuclease H-like superfamily/Ribonuclease H"/>
    <property type="match status" value="1"/>
</dbReference>
<feature type="domain" description="5'-3' exonuclease" evidence="16">
    <location>
        <begin position="5"/>
        <end position="268"/>
    </location>
</feature>
<comment type="function">
    <text evidence="13">In addition to polymerase activity, this DNA polymerase exhibits 3'-5' and 5'-3' exonuclease activity.</text>
</comment>
<dbReference type="InterPro" id="IPR020045">
    <property type="entry name" value="DNA_polI_H3TH"/>
</dbReference>
<dbReference type="Pfam" id="PF00476">
    <property type="entry name" value="DNA_pol_A"/>
    <property type="match status" value="1"/>
</dbReference>
<accession>A0A7S8MZW4</accession>
<evidence type="ECO:0000256" key="7">
    <source>
        <dbReference type="ARBA" id="ARBA00022801"/>
    </source>
</evidence>
<evidence type="ECO:0000256" key="4">
    <source>
        <dbReference type="ARBA" id="ARBA00022705"/>
    </source>
</evidence>
<evidence type="ECO:0000313" key="19">
    <source>
        <dbReference type="Proteomes" id="UP000594480"/>
    </source>
</evidence>
<keyword evidence="11 15" id="KW-0234">DNA repair</keyword>
<dbReference type="InterPro" id="IPR002298">
    <property type="entry name" value="DNA_polymerase_A"/>
</dbReference>
<proteinExistence type="inferred from homology"/>
<dbReference type="NCBIfam" id="TIGR00593">
    <property type="entry name" value="pola"/>
    <property type="match status" value="1"/>
</dbReference>
<evidence type="ECO:0000256" key="15">
    <source>
        <dbReference type="RuleBase" id="RU004460"/>
    </source>
</evidence>
<evidence type="ECO:0000256" key="3">
    <source>
        <dbReference type="ARBA" id="ARBA00022695"/>
    </source>
</evidence>
<keyword evidence="5" id="KW-0540">Nuclease</keyword>
<keyword evidence="6 15" id="KW-0227">DNA damage</keyword>
<evidence type="ECO:0000256" key="9">
    <source>
        <dbReference type="ARBA" id="ARBA00022932"/>
    </source>
</evidence>
<dbReference type="Gene3D" id="3.40.50.1010">
    <property type="entry name" value="5'-nuclease"/>
    <property type="match status" value="1"/>
</dbReference>
<dbReference type="InterPro" id="IPR020046">
    <property type="entry name" value="5-3_exonucl_a-hlix_arch_N"/>
</dbReference>
<sequence length="882" mass="96383">MTDSSKPTLLVVDGHSLAFRAFFALPVENFTTKDGQHTNGIYGFLSMFVNLLKAEKPTHVAVAFDTSRQSFRTREYAEYKANRAETPKEFQGQIPLLQDCLRAMNITVLQKEDIEADDILATLATRGADAGYNVLVCSGDRDTIQLVDERTTLLYPSVQGVSQLKRYDPETVRERYGVPPEQYPDIAALVGETSDNLPGVPKVGEKTAVKWLTQFGSLDELLENADRVTGVVGNNLREHLDDVKRNRALNRLLRDVELPVAPDDLAVTAIDAQEVRDIFARLEFRTLLPRVFEALGGEEPVASAPTVAVPGAAELEPGALAAWLASGSGEVAITVVPVAGTPSSASIPARLGFARESDVVETSWTDESVAHLAPWFSSDSPKVFADAKPQVKMLRRAGLAVGGVTFDTALAGWLLRPSFPDKTLADLVDRYLGERLPEADPTQLIPETEGATPGQLSWFTLRVATALRAELPDALAGVLRDIELPTLDALVDMELDGVAVSHDTLAGFSAELGARADAIATDAFATIGREVNLGSPKQLQEVLFEELGLPKTRKTKTGYSTDAAVLADLQETNPHPFLGLLLQHREATKLRQIIESLDAAIGADGRIHTTYVQTGSQTGRLSSTDPNLQNIPIRTDDSRRIRSAFVVGDGYETLLTADYSQIEMRIMAHLSEDPGLIEAFNSGEDLHRFVGARVFGVDPADVTPQMRTKVKAMSYGLVYGLSAFGLSKQLRIEQAEAKQLMMEYFARFGAVRDYLRASVEKARIDGYTETIFGRRRPFPDLTSPNRVLRENAERAALNAPIQGSAADIMKIALFRIHQDLRDSDLRSRVLLQIHDELVVEVAPGEWEQAETIVRARMADAATLSVPLDVEVGRGGDWNQAGH</sequence>
<dbReference type="InterPro" id="IPR029060">
    <property type="entry name" value="PIN-like_dom_sf"/>
</dbReference>
<dbReference type="GO" id="GO:0006302">
    <property type="term" value="P:double-strand break repair"/>
    <property type="evidence" value="ECO:0007669"/>
    <property type="project" value="TreeGrafter"/>
</dbReference>
<dbReference type="CDD" id="cd09859">
    <property type="entry name" value="PIN_53EXO"/>
    <property type="match status" value="1"/>
</dbReference>
<dbReference type="GO" id="GO:0003887">
    <property type="term" value="F:DNA-directed DNA polymerase activity"/>
    <property type="evidence" value="ECO:0007669"/>
    <property type="project" value="UniProtKB-UniRule"/>
</dbReference>
<dbReference type="SUPFAM" id="SSF56672">
    <property type="entry name" value="DNA/RNA polymerases"/>
    <property type="match status" value="1"/>
</dbReference>
<dbReference type="InterPro" id="IPR018320">
    <property type="entry name" value="DNA_polymerase_1"/>
</dbReference>
<dbReference type="PRINTS" id="PR00868">
    <property type="entry name" value="DNAPOLI"/>
</dbReference>
<dbReference type="GO" id="GO:0006261">
    <property type="term" value="P:DNA-templated DNA replication"/>
    <property type="evidence" value="ECO:0007669"/>
    <property type="project" value="UniProtKB-UniRule"/>
</dbReference>
<dbReference type="GO" id="GO:0008409">
    <property type="term" value="F:5'-3' exonuclease activity"/>
    <property type="evidence" value="ECO:0007669"/>
    <property type="project" value="UniProtKB-UniRule"/>
</dbReference>
<keyword evidence="10 15" id="KW-0238">DNA-binding</keyword>
<dbReference type="PANTHER" id="PTHR10133:SF27">
    <property type="entry name" value="DNA POLYMERASE NU"/>
    <property type="match status" value="1"/>
</dbReference>
<dbReference type="EC" id="2.7.7.7" evidence="14 15"/>
<dbReference type="SUPFAM" id="SSF47807">
    <property type="entry name" value="5' to 3' exonuclease, C-terminal subdomain"/>
    <property type="match status" value="1"/>
</dbReference>
<name>A0A7S8MZW4_9MICO</name>
<dbReference type="GO" id="GO:0003677">
    <property type="term" value="F:DNA binding"/>
    <property type="evidence" value="ECO:0007669"/>
    <property type="project" value="UniProtKB-UniRule"/>
</dbReference>
<dbReference type="Proteomes" id="UP000594480">
    <property type="component" value="Chromosome"/>
</dbReference>
<comment type="catalytic activity">
    <reaction evidence="12 15">
        <text>DNA(n) + a 2'-deoxyribonucleoside 5'-triphosphate = DNA(n+1) + diphosphate</text>
        <dbReference type="Rhea" id="RHEA:22508"/>
        <dbReference type="Rhea" id="RHEA-COMP:17339"/>
        <dbReference type="Rhea" id="RHEA-COMP:17340"/>
        <dbReference type="ChEBI" id="CHEBI:33019"/>
        <dbReference type="ChEBI" id="CHEBI:61560"/>
        <dbReference type="ChEBI" id="CHEBI:173112"/>
        <dbReference type="EC" id="2.7.7.7"/>
    </reaction>
</comment>
<dbReference type="RefSeq" id="WP_195693804.1">
    <property type="nucleotide sequence ID" value="NZ_CP064760.1"/>
</dbReference>
<evidence type="ECO:0000256" key="11">
    <source>
        <dbReference type="ARBA" id="ARBA00023204"/>
    </source>
</evidence>
<evidence type="ECO:0000256" key="2">
    <source>
        <dbReference type="ARBA" id="ARBA00022679"/>
    </source>
</evidence>
<dbReference type="InterPro" id="IPR036397">
    <property type="entry name" value="RNaseH_sf"/>
</dbReference>
<keyword evidence="9 15" id="KW-0239">DNA-directed DNA polymerase</keyword>
<dbReference type="CDD" id="cd09898">
    <property type="entry name" value="H3TH_53EXO"/>
    <property type="match status" value="1"/>
</dbReference>
<evidence type="ECO:0000256" key="8">
    <source>
        <dbReference type="ARBA" id="ARBA00022839"/>
    </source>
</evidence>
<dbReference type="CDD" id="cd08637">
    <property type="entry name" value="DNA_pol_A_pol_I_C"/>
    <property type="match status" value="1"/>
</dbReference>
<reference evidence="18 19" key="1">
    <citation type="submission" date="2020-11" db="EMBL/GenBank/DDBJ databases">
        <title>Amino acid is mineralized and recycled by bacteria in oceanic microbiome.</title>
        <authorList>
            <person name="Zheng L.Y."/>
        </authorList>
    </citation>
    <scope>NUCLEOTIDE SEQUENCE [LARGE SCALE GENOMIC DNA]</scope>
    <source>
        <strain evidence="18 19">A32-1</strain>
    </source>
</reference>
<comment type="function">
    <text evidence="15">In addition to polymerase activity, this DNA polymerase exhibits 5'-3' exonuclease activity.</text>
</comment>
<dbReference type="Pfam" id="PF01367">
    <property type="entry name" value="5_3_exonuc"/>
    <property type="match status" value="1"/>
</dbReference>
<evidence type="ECO:0000259" key="16">
    <source>
        <dbReference type="SMART" id="SM00475"/>
    </source>
</evidence>
<dbReference type="EMBL" id="CP064760">
    <property type="protein sequence ID" value="QPE05793.1"/>
    <property type="molecule type" value="Genomic_DNA"/>
</dbReference>
<dbReference type="InterPro" id="IPR036279">
    <property type="entry name" value="5-3_exonuclease_C_sf"/>
</dbReference>
<dbReference type="CDD" id="cd06140">
    <property type="entry name" value="DNA_polA_I_Bacillus_like_exo"/>
    <property type="match status" value="1"/>
</dbReference>
<evidence type="ECO:0000256" key="5">
    <source>
        <dbReference type="ARBA" id="ARBA00022722"/>
    </source>
</evidence>
<dbReference type="SMART" id="SM00475">
    <property type="entry name" value="53EXOc"/>
    <property type="match status" value="1"/>
</dbReference>
<keyword evidence="3 15" id="KW-0548">Nucleotidyltransferase</keyword>
<dbReference type="Gene3D" id="3.30.70.370">
    <property type="match status" value="1"/>
</dbReference>
<dbReference type="InterPro" id="IPR019760">
    <property type="entry name" value="DNA-dir_DNA_pol_A_CS"/>
</dbReference>
<evidence type="ECO:0000256" key="1">
    <source>
        <dbReference type="ARBA" id="ARBA00007705"/>
    </source>
</evidence>
<evidence type="ECO:0000256" key="12">
    <source>
        <dbReference type="ARBA" id="ARBA00049244"/>
    </source>
</evidence>
<dbReference type="PANTHER" id="PTHR10133">
    <property type="entry name" value="DNA POLYMERASE I"/>
    <property type="match status" value="1"/>
</dbReference>
<dbReference type="SUPFAM" id="SSF88723">
    <property type="entry name" value="PIN domain-like"/>
    <property type="match status" value="1"/>
</dbReference>
<dbReference type="InterPro" id="IPR002421">
    <property type="entry name" value="5-3_exonuclease"/>
</dbReference>
<keyword evidence="19" id="KW-1185">Reference proteome</keyword>
<keyword evidence="8 15" id="KW-0269">Exonuclease</keyword>
<evidence type="ECO:0000313" key="18">
    <source>
        <dbReference type="EMBL" id="QPE05793.1"/>
    </source>
</evidence>
<keyword evidence="4 15" id="KW-0235">DNA replication</keyword>
<dbReference type="SMART" id="SM00482">
    <property type="entry name" value="POLAc"/>
    <property type="match status" value="1"/>
</dbReference>
<organism evidence="18 19">
    <name type="scientific">Microbacterium schleiferi</name>
    <dbReference type="NCBI Taxonomy" id="69362"/>
    <lineage>
        <taxon>Bacteria</taxon>
        <taxon>Bacillati</taxon>
        <taxon>Actinomycetota</taxon>
        <taxon>Actinomycetes</taxon>
        <taxon>Micrococcales</taxon>
        <taxon>Microbacteriaceae</taxon>
        <taxon>Microbacterium</taxon>
    </lineage>
</organism>
<keyword evidence="7 15" id="KW-0378">Hydrolase</keyword>
<gene>
    <name evidence="15 18" type="primary">polA</name>
    <name evidence="18" type="ORF">IT882_07435</name>
</gene>
<dbReference type="SUPFAM" id="SSF53098">
    <property type="entry name" value="Ribonuclease H-like"/>
    <property type="match status" value="1"/>
</dbReference>
<dbReference type="Gene3D" id="1.20.1060.10">
    <property type="entry name" value="Taq DNA Polymerase, Chain T, domain 4"/>
    <property type="match status" value="1"/>
</dbReference>
<dbReference type="KEGG" id="msf:IT882_07435"/>
<evidence type="ECO:0000256" key="10">
    <source>
        <dbReference type="ARBA" id="ARBA00023125"/>
    </source>
</evidence>
<keyword evidence="2 15" id="KW-0808">Transferase</keyword>